<comment type="catalytic activity">
    <reaction evidence="10">
        <text>tRNA(Met) + L-methionine + ATP = L-methionyl-tRNA(Met) + AMP + diphosphate</text>
        <dbReference type="Rhea" id="RHEA:13481"/>
        <dbReference type="Rhea" id="RHEA-COMP:9667"/>
        <dbReference type="Rhea" id="RHEA-COMP:9698"/>
        <dbReference type="ChEBI" id="CHEBI:30616"/>
        <dbReference type="ChEBI" id="CHEBI:33019"/>
        <dbReference type="ChEBI" id="CHEBI:57844"/>
        <dbReference type="ChEBI" id="CHEBI:78442"/>
        <dbReference type="ChEBI" id="CHEBI:78530"/>
        <dbReference type="ChEBI" id="CHEBI:456215"/>
        <dbReference type="EC" id="6.1.1.10"/>
    </reaction>
</comment>
<keyword evidence="6" id="KW-0862">Zinc</keyword>
<comment type="similarity">
    <text evidence="10">Belongs to the class-I aminoacyl-tRNA synthetase family. MetG type 2B subfamily.</text>
</comment>
<keyword evidence="9 10" id="KW-0030">Aminoacyl-tRNA synthetase</keyword>
<comment type="function">
    <text evidence="2 10">Is required not only for elongation of protein synthesis but also for the initiation of all mRNA translation through initiator tRNA(fMet) aminoacylation.</text>
</comment>
<dbReference type="SUPFAM" id="SSF47323">
    <property type="entry name" value="Anticodon-binding domain of a subclass of class I aminoacyl-tRNA synthetases"/>
    <property type="match status" value="1"/>
</dbReference>
<feature type="domain" description="Methionyl-tRNA synthetase anticodon-binding" evidence="13">
    <location>
        <begin position="398"/>
        <end position="490"/>
    </location>
</feature>
<comment type="subunit">
    <text evidence="10">Monomer.</text>
</comment>
<evidence type="ECO:0000259" key="13">
    <source>
        <dbReference type="Pfam" id="PF19303"/>
    </source>
</evidence>
<dbReference type="Pfam" id="PF01406">
    <property type="entry name" value="tRNA-synt_1e"/>
    <property type="match status" value="1"/>
</dbReference>
<keyword evidence="3 10" id="KW-0436">Ligase</keyword>
<dbReference type="InterPro" id="IPR032678">
    <property type="entry name" value="tRNA-synt_1_cat_dom"/>
</dbReference>
<keyword evidence="8 10" id="KW-0648">Protein biosynthesis</keyword>
<dbReference type="Proteomes" id="UP000320078">
    <property type="component" value="Unassembled WGS sequence"/>
</dbReference>
<dbReference type="InterPro" id="IPR014729">
    <property type="entry name" value="Rossmann-like_a/b/a_fold"/>
</dbReference>
<dbReference type="RefSeq" id="WP_144658249.1">
    <property type="nucleotide sequence ID" value="NZ_VIAE01000002.1"/>
</dbReference>
<dbReference type="InterPro" id="IPR023457">
    <property type="entry name" value="Met-tRNA_synth_2"/>
</dbReference>
<comment type="caution">
    <text evidence="10">Lacks conserved residue(s) required for the propagation of feature annotation.</text>
</comment>
<dbReference type="SUPFAM" id="SSF52374">
    <property type="entry name" value="Nucleotidylyl transferase"/>
    <property type="match status" value="1"/>
</dbReference>
<dbReference type="GO" id="GO:0006431">
    <property type="term" value="P:methionyl-tRNA aminoacylation"/>
    <property type="evidence" value="ECO:0007669"/>
    <property type="project" value="UniProtKB-UniRule"/>
</dbReference>
<gene>
    <name evidence="10 14" type="primary">metG</name>
    <name evidence="14" type="ORF">MDPP_0098</name>
</gene>
<dbReference type="GO" id="GO:0005737">
    <property type="term" value="C:cytoplasm"/>
    <property type="evidence" value="ECO:0007669"/>
    <property type="project" value="UniProtKB-SubCell"/>
</dbReference>
<dbReference type="GO" id="GO:0005524">
    <property type="term" value="F:ATP binding"/>
    <property type="evidence" value="ECO:0007669"/>
    <property type="project" value="UniProtKB-UniRule"/>
</dbReference>
<dbReference type="Gene3D" id="2.170.220.10">
    <property type="match status" value="1"/>
</dbReference>
<sequence length="519" mass="61589">MIFKLNKKKFYISTSIVYASAIPHIGNLYEMILADAIARFKRLDGYDVYFQTGVDEHGQKIERKAIENKQNTQEYVDQISKAIIKIYNQLNIKYDYFIRTTNDFHYQNVQKIIEQLLKQEDIYLGIYEGWYSVAEESYISEKDLKDGKTINGEIPIWYKEEVYFFKLSKYQKQLLDYLEKTPNLILPQQRKKEILFLLKEPLTDLSISRTSLKWGIKLNFDNQHVVYVWIDALSNYITGLGYKLEQKNAKFKKYWPCDLHVIGKDISRFHLIYWPILLIALKLPLPKQFLIHPWVLFNDRKMSKSTHNVIYLEDLLKNFSVDAVRYFLLRNIPYVSDGVLTYELLFERYNSDLVNTIGNLISRTLGMINKYYHNKLKKPISDFKKPITEIDLSKKSLESLPYIRKLMESFKIADALEHIIQLARSCNKYIDLLQPWNLFSDPTQKEKLNIGVYNLVETIRFIGVLLKPFLPELSSTILEQIKSEENTFESLKEFGLTKNKELKLEKKLFERLEWKKIFK</sequence>
<dbReference type="Pfam" id="PF19303">
    <property type="entry name" value="Anticodon_3"/>
    <property type="match status" value="1"/>
</dbReference>
<dbReference type="InterPro" id="IPR041872">
    <property type="entry name" value="Anticodon_Met"/>
</dbReference>
<dbReference type="GO" id="GO:0004825">
    <property type="term" value="F:methionine-tRNA ligase activity"/>
    <property type="evidence" value="ECO:0007669"/>
    <property type="project" value="UniProtKB-UniRule"/>
</dbReference>
<evidence type="ECO:0000256" key="7">
    <source>
        <dbReference type="ARBA" id="ARBA00022840"/>
    </source>
</evidence>
<keyword evidence="5 10" id="KW-0547">Nucleotide-binding</keyword>
<comment type="caution">
    <text evidence="14">The sequence shown here is derived from an EMBL/GenBank/DDBJ whole genome shotgun (WGS) entry which is preliminary data.</text>
</comment>
<keyword evidence="4" id="KW-0479">Metal-binding</keyword>
<dbReference type="FunFam" id="2.170.220.10:FF:000002">
    <property type="entry name" value="Methionine--tRNA ligase"/>
    <property type="match status" value="1"/>
</dbReference>
<feature type="domain" description="Methionyl/Leucyl tRNA synthetase" evidence="12">
    <location>
        <begin position="143"/>
        <end position="365"/>
    </location>
</feature>
<evidence type="ECO:0000313" key="15">
    <source>
        <dbReference type="Proteomes" id="UP000320078"/>
    </source>
</evidence>
<dbReference type="NCBIfam" id="NF008900">
    <property type="entry name" value="PRK12267.1"/>
    <property type="match status" value="1"/>
</dbReference>
<dbReference type="InterPro" id="IPR014758">
    <property type="entry name" value="Met-tRNA_synth"/>
</dbReference>
<dbReference type="InterPro" id="IPR015413">
    <property type="entry name" value="Methionyl/Leucyl_tRNA_Synth"/>
</dbReference>
<dbReference type="EC" id="6.1.1.10" evidence="10"/>
<comment type="cofactor">
    <cofactor evidence="1">
        <name>Zn(2+)</name>
        <dbReference type="ChEBI" id="CHEBI:29105"/>
    </cofactor>
</comment>
<evidence type="ECO:0000256" key="10">
    <source>
        <dbReference type="HAMAP-Rule" id="MF_01228"/>
    </source>
</evidence>
<comment type="subcellular location">
    <subcellularLocation>
        <location evidence="10">Cytoplasm</location>
    </subcellularLocation>
</comment>
<dbReference type="Gene3D" id="3.40.50.620">
    <property type="entry name" value="HUPs"/>
    <property type="match status" value="1"/>
</dbReference>
<keyword evidence="7 10" id="KW-0067">ATP-binding</keyword>
<reference evidence="14 15" key="1">
    <citation type="submission" date="2019-06" db="EMBL/GenBank/DDBJ databases">
        <title>Draft Genome Sequence of Candidatus Phytoplasma pini-Related Strain MDPP: A Resource for Comparative Genomics of Gymnosperm-infecting Phytoplasmas.</title>
        <authorList>
            <person name="Cai W."/>
            <person name="Costanzo S."/>
            <person name="Shao J."/>
            <person name="Zhao Y."/>
            <person name="Davis R."/>
        </authorList>
    </citation>
    <scope>NUCLEOTIDE SEQUENCE [LARGE SCALE GENOMIC DNA]</scope>
    <source>
        <strain evidence="14 15">MDPP</strain>
    </source>
</reference>
<evidence type="ECO:0000259" key="12">
    <source>
        <dbReference type="Pfam" id="PF09334"/>
    </source>
</evidence>
<feature type="domain" description="tRNA synthetases class I catalytic" evidence="11">
    <location>
        <begin position="6"/>
        <end position="126"/>
    </location>
</feature>
<evidence type="ECO:0000256" key="8">
    <source>
        <dbReference type="ARBA" id="ARBA00022917"/>
    </source>
</evidence>
<organism evidence="14 15">
    <name type="scientific">Candidatus Phytoplasma pini</name>
    <dbReference type="NCBI Taxonomy" id="267362"/>
    <lineage>
        <taxon>Bacteria</taxon>
        <taxon>Bacillati</taxon>
        <taxon>Mycoplasmatota</taxon>
        <taxon>Mollicutes</taxon>
        <taxon>Acholeplasmatales</taxon>
        <taxon>Acholeplasmataceae</taxon>
        <taxon>Candidatus Phytoplasma</taxon>
    </lineage>
</organism>
<dbReference type="NCBIfam" id="TIGR00398">
    <property type="entry name" value="metG"/>
    <property type="match status" value="1"/>
</dbReference>
<keyword evidence="15" id="KW-1185">Reference proteome</keyword>
<dbReference type="AlphaFoldDB" id="A0A559KJL0"/>
<protein>
    <recommendedName>
        <fullName evidence="10">Methionine--tRNA ligase</fullName>
        <ecNumber evidence="10">6.1.1.10</ecNumber>
    </recommendedName>
    <alternativeName>
        <fullName evidence="10">Methionyl-tRNA synthetase</fullName>
        <shortName evidence="10">MetRS</shortName>
    </alternativeName>
</protein>
<evidence type="ECO:0000256" key="5">
    <source>
        <dbReference type="ARBA" id="ARBA00022741"/>
    </source>
</evidence>
<dbReference type="HAMAP" id="MF_01228">
    <property type="entry name" value="Met_tRNA_synth_type2"/>
    <property type="match status" value="1"/>
</dbReference>
<evidence type="ECO:0000256" key="2">
    <source>
        <dbReference type="ARBA" id="ARBA00003314"/>
    </source>
</evidence>
<dbReference type="InterPro" id="IPR033911">
    <property type="entry name" value="MetRS_core"/>
</dbReference>
<proteinExistence type="inferred from homology"/>
<dbReference type="OrthoDB" id="9810191at2"/>
<dbReference type="Pfam" id="PF09334">
    <property type="entry name" value="tRNA-synt_1g"/>
    <property type="match status" value="1"/>
</dbReference>
<dbReference type="PANTHER" id="PTHR43326:SF1">
    <property type="entry name" value="METHIONINE--TRNA LIGASE, MITOCHONDRIAL"/>
    <property type="match status" value="1"/>
</dbReference>
<evidence type="ECO:0000256" key="4">
    <source>
        <dbReference type="ARBA" id="ARBA00022723"/>
    </source>
</evidence>
<dbReference type="CDD" id="cd07957">
    <property type="entry name" value="Anticodon_Ia_Met"/>
    <property type="match status" value="1"/>
</dbReference>
<evidence type="ECO:0000259" key="11">
    <source>
        <dbReference type="Pfam" id="PF01406"/>
    </source>
</evidence>
<dbReference type="PANTHER" id="PTHR43326">
    <property type="entry name" value="METHIONYL-TRNA SYNTHETASE"/>
    <property type="match status" value="1"/>
</dbReference>
<evidence type="ECO:0000256" key="6">
    <source>
        <dbReference type="ARBA" id="ARBA00022833"/>
    </source>
</evidence>
<accession>A0A559KJL0</accession>
<evidence type="ECO:0000313" key="14">
    <source>
        <dbReference type="EMBL" id="TVY12325.1"/>
    </source>
</evidence>
<dbReference type="InterPro" id="IPR009080">
    <property type="entry name" value="tRNAsynth_Ia_anticodon-bd"/>
</dbReference>
<dbReference type="GO" id="GO:0046872">
    <property type="term" value="F:metal ion binding"/>
    <property type="evidence" value="ECO:0007669"/>
    <property type="project" value="UniProtKB-KW"/>
</dbReference>
<dbReference type="PRINTS" id="PR01041">
    <property type="entry name" value="TRNASYNTHMET"/>
</dbReference>
<dbReference type="CDD" id="cd00814">
    <property type="entry name" value="MetRS_core"/>
    <property type="match status" value="1"/>
</dbReference>
<name>A0A559KJL0_9MOLU</name>
<keyword evidence="10" id="KW-0963">Cytoplasm</keyword>
<dbReference type="EMBL" id="VIAE01000002">
    <property type="protein sequence ID" value="TVY12325.1"/>
    <property type="molecule type" value="Genomic_DNA"/>
</dbReference>
<feature type="short sequence motif" description="'KMSKS' region" evidence="10">
    <location>
        <begin position="301"/>
        <end position="305"/>
    </location>
</feature>
<evidence type="ECO:0000256" key="9">
    <source>
        <dbReference type="ARBA" id="ARBA00023146"/>
    </source>
</evidence>
<evidence type="ECO:0000256" key="3">
    <source>
        <dbReference type="ARBA" id="ARBA00022598"/>
    </source>
</evidence>
<evidence type="ECO:0000256" key="1">
    <source>
        <dbReference type="ARBA" id="ARBA00001947"/>
    </source>
</evidence>
<dbReference type="Gene3D" id="1.10.730.10">
    <property type="entry name" value="Isoleucyl-tRNA Synthetase, Domain 1"/>
    <property type="match status" value="1"/>
</dbReference>